<name>A0ABQ2G3J0_9DEIO</name>
<accession>A0ABQ2G3J0</accession>
<proteinExistence type="predicted"/>
<comment type="caution">
    <text evidence="1">The sequence shown here is derived from an EMBL/GenBank/DDBJ whole genome shotgun (WGS) entry which is preliminary data.</text>
</comment>
<reference evidence="2" key="1">
    <citation type="journal article" date="2019" name="Int. J. Syst. Evol. Microbiol.">
        <title>The Global Catalogue of Microorganisms (GCM) 10K type strain sequencing project: providing services to taxonomists for standard genome sequencing and annotation.</title>
        <authorList>
            <consortium name="The Broad Institute Genomics Platform"/>
            <consortium name="The Broad Institute Genome Sequencing Center for Infectious Disease"/>
            <person name="Wu L."/>
            <person name="Ma J."/>
        </authorList>
    </citation>
    <scope>NUCLEOTIDE SEQUENCE [LARGE SCALE GENOMIC DNA]</scope>
    <source>
        <strain evidence="2">JCM 15442</strain>
    </source>
</reference>
<dbReference type="Proteomes" id="UP000639973">
    <property type="component" value="Unassembled WGS sequence"/>
</dbReference>
<sequence>MQLTPGGAAEHSRGHAALAWRLAAQWRPAFGLDIDTHQGAAGALRGAVRDLRLRACLGDTAAAWLGLQAAMAALLALDPEGYFEWMRETENLLDLAEMREAERSGKAGVRFPAGQPQQAPVAVNAQDTPLPRPGDPAEDGWGGIEYFEEGLPDLHGWLRRVEAYFSGTDS</sequence>
<dbReference type="EMBL" id="BMOL01000002">
    <property type="protein sequence ID" value="GGL72998.1"/>
    <property type="molecule type" value="Genomic_DNA"/>
</dbReference>
<protein>
    <submittedName>
        <fullName evidence="1">Uncharacterized protein</fullName>
    </submittedName>
</protein>
<dbReference type="RefSeq" id="WP_188969359.1">
    <property type="nucleotide sequence ID" value="NZ_BMOL01000002.1"/>
</dbReference>
<keyword evidence="2" id="KW-1185">Reference proteome</keyword>
<evidence type="ECO:0000313" key="1">
    <source>
        <dbReference type="EMBL" id="GGL72998.1"/>
    </source>
</evidence>
<evidence type="ECO:0000313" key="2">
    <source>
        <dbReference type="Proteomes" id="UP000639973"/>
    </source>
</evidence>
<gene>
    <name evidence="1" type="ORF">GCM10010840_08810</name>
</gene>
<organism evidence="1 2">
    <name type="scientific">Deinococcus aerolatus</name>
    <dbReference type="NCBI Taxonomy" id="522487"/>
    <lineage>
        <taxon>Bacteria</taxon>
        <taxon>Thermotogati</taxon>
        <taxon>Deinococcota</taxon>
        <taxon>Deinococci</taxon>
        <taxon>Deinococcales</taxon>
        <taxon>Deinococcaceae</taxon>
        <taxon>Deinococcus</taxon>
    </lineage>
</organism>